<keyword evidence="10 12" id="KW-0704">Schiff base</keyword>
<dbReference type="EC" id="4.3.3.7" evidence="4 12"/>
<dbReference type="HAMAP" id="MF_00418">
    <property type="entry name" value="DapA"/>
    <property type="match status" value="1"/>
</dbReference>
<dbReference type="InterPro" id="IPR002220">
    <property type="entry name" value="DapA-like"/>
</dbReference>
<proteinExistence type="inferred from homology"/>
<keyword evidence="6 12" id="KW-0028">Amino-acid biosynthesis</keyword>
<comment type="catalytic activity">
    <reaction evidence="11 12">
        <text>L-aspartate 4-semialdehyde + pyruvate = (2S,4S)-4-hydroxy-2,3,4,5-tetrahydrodipicolinate + H2O + H(+)</text>
        <dbReference type="Rhea" id="RHEA:34171"/>
        <dbReference type="ChEBI" id="CHEBI:15361"/>
        <dbReference type="ChEBI" id="CHEBI:15377"/>
        <dbReference type="ChEBI" id="CHEBI:15378"/>
        <dbReference type="ChEBI" id="CHEBI:67139"/>
        <dbReference type="ChEBI" id="CHEBI:537519"/>
        <dbReference type="EC" id="4.3.3.7"/>
    </reaction>
</comment>
<dbReference type="GO" id="GO:0019877">
    <property type="term" value="P:diaminopimelate biosynthetic process"/>
    <property type="evidence" value="ECO:0007669"/>
    <property type="project" value="UniProtKB-UniRule"/>
</dbReference>
<evidence type="ECO:0000256" key="11">
    <source>
        <dbReference type="ARBA" id="ARBA00047836"/>
    </source>
</evidence>
<dbReference type="EMBL" id="JAERQJ010000001">
    <property type="protein sequence ID" value="MBL0682529.1"/>
    <property type="molecule type" value="Genomic_DNA"/>
</dbReference>
<evidence type="ECO:0000256" key="2">
    <source>
        <dbReference type="ARBA" id="ARBA00005120"/>
    </source>
</evidence>
<dbReference type="SUPFAM" id="SSF51569">
    <property type="entry name" value="Aldolase"/>
    <property type="match status" value="1"/>
</dbReference>
<evidence type="ECO:0000256" key="8">
    <source>
        <dbReference type="ARBA" id="ARBA00023154"/>
    </source>
</evidence>
<feature type="active site" description="Schiff-base intermediate with substrate" evidence="12 14">
    <location>
        <position position="164"/>
    </location>
</feature>
<comment type="similarity">
    <text evidence="3 12 13">Belongs to the DapA family.</text>
</comment>
<keyword evidence="7 12" id="KW-0220">Diaminopimelate biosynthesis</keyword>
<accession>A0A936ZMU2</accession>
<dbReference type="AlphaFoldDB" id="A0A936ZMU2"/>
<evidence type="ECO:0000256" key="1">
    <source>
        <dbReference type="ARBA" id="ARBA00003294"/>
    </source>
</evidence>
<evidence type="ECO:0000256" key="4">
    <source>
        <dbReference type="ARBA" id="ARBA00012086"/>
    </source>
</evidence>
<evidence type="ECO:0000256" key="6">
    <source>
        <dbReference type="ARBA" id="ARBA00022605"/>
    </source>
</evidence>
<keyword evidence="8 12" id="KW-0457">Lysine biosynthesis</keyword>
<organism evidence="16 17">
    <name type="scientific">Aquimarina mytili</name>
    <dbReference type="NCBI Taxonomy" id="874423"/>
    <lineage>
        <taxon>Bacteria</taxon>
        <taxon>Pseudomonadati</taxon>
        <taxon>Bacteroidota</taxon>
        <taxon>Flavobacteriia</taxon>
        <taxon>Flavobacteriales</taxon>
        <taxon>Flavobacteriaceae</taxon>
        <taxon>Aquimarina</taxon>
    </lineage>
</organism>
<comment type="subunit">
    <text evidence="12">Homotetramer; dimer of dimers.</text>
</comment>
<dbReference type="InterPro" id="IPR005263">
    <property type="entry name" value="DapA"/>
</dbReference>
<evidence type="ECO:0000256" key="7">
    <source>
        <dbReference type="ARBA" id="ARBA00022915"/>
    </source>
</evidence>
<evidence type="ECO:0000313" key="17">
    <source>
        <dbReference type="Proteomes" id="UP000651057"/>
    </source>
</evidence>
<evidence type="ECO:0000256" key="13">
    <source>
        <dbReference type="PIRNR" id="PIRNR001365"/>
    </source>
</evidence>
<sequence length="291" mass="31442">MSGFLRGTGVALATPFNKDGSIDFDGVTSLVNYCIDGGIEYLVVLGTTAESVTLSKEEKKTLVQHVVKVNNKRLPVVIGIGGNNTAAILEELEQIDTSEFDAILSVVPMYNKPTQEGMYHHYKVINDTSPLPILLYNVPSRTGSNMTAETTLRLSKLDNIIGIKEAVGDFTQVLRIIKDKPDDFLVISGDDTLALPAVAAGGDGVISVIGQGFPKEFSEMIRLGLSGHIQQAFNALYGLLPVIDYAFEEGNPAGIKSILKTKGVCDDNVRLPLLPATQDLAKKIKVFIENY</sequence>
<feature type="active site" description="Proton donor/acceptor" evidence="12 14">
    <location>
        <position position="136"/>
    </location>
</feature>
<evidence type="ECO:0000256" key="3">
    <source>
        <dbReference type="ARBA" id="ARBA00007592"/>
    </source>
</evidence>
<evidence type="ECO:0000256" key="14">
    <source>
        <dbReference type="PIRSR" id="PIRSR001365-1"/>
    </source>
</evidence>
<name>A0A936ZMU2_9FLAO</name>
<feature type="site" description="Part of a proton relay during catalysis" evidence="12">
    <location>
        <position position="47"/>
    </location>
</feature>
<feature type="binding site" evidence="12 15">
    <location>
        <position position="206"/>
    </location>
    <ligand>
        <name>pyruvate</name>
        <dbReference type="ChEBI" id="CHEBI:15361"/>
    </ligand>
</feature>
<dbReference type="InterPro" id="IPR020625">
    <property type="entry name" value="Schiff_base-form_aldolases_AS"/>
</dbReference>
<feature type="site" description="Part of a proton relay during catalysis" evidence="12">
    <location>
        <position position="110"/>
    </location>
</feature>
<dbReference type="GO" id="GO:0008840">
    <property type="term" value="F:4-hydroxy-tetrahydrodipicolinate synthase activity"/>
    <property type="evidence" value="ECO:0007669"/>
    <property type="project" value="UniProtKB-UniRule"/>
</dbReference>
<dbReference type="NCBIfam" id="TIGR00674">
    <property type="entry name" value="dapA"/>
    <property type="match status" value="1"/>
</dbReference>
<dbReference type="PANTHER" id="PTHR12128">
    <property type="entry name" value="DIHYDRODIPICOLINATE SYNTHASE"/>
    <property type="match status" value="1"/>
</dbReference>
<evidence type="ECO:0000313" key="16">
    <source>
        <dbReference type="EMBL" id="MBL0682529.1"/>
    </source>
</evidence>
<evidence type="ECO:0000256" key="12">
    <source>
        <dbReference type="HAMAP-Rule" id="MF_00418"/>
    </source>
</evidence>
<comment type="pathway">
    <text evidence="2 12">Amino-acid biosynthesis; L-lysine biosynthesis via DAP pathway; (S)-tetrahydrodipicolinate from L-aspartate: step 3/4.</text>
</comment>
<gene>
    <name evidence="12" type="primary">dapA</name>
    <name evidence="16" type="ORF">JJQ60_03320</name>
</gene>
<keyword evidence="9 12" id="KW-0456">Lyase</keyword>
<dbReference type="PROSITE" id="PS00666">
    <property type="entry name" value="DHDPS_2"/>
    <property type="match status" value="1"/>
</dbReference>
<keyword evidence="17" id="KW-1185">Reference proteome</keyword>
<dbReference type="Pfam" id="PF00701">
    <property type="entry name" value="DHDPS"/>
    <property type="match status" value="1"/>
</dbReference>
<dbReference type="Gene3D" id="3.20.20.70">
    <property type="entry name" value="Aldolase class I"/>
    <property type="match status" value="1"/>
</dbReference>
<dbReference type="PANTHER" id="PTHR12128:SF66">
    <property type="entry name" value="4-HYDROXY-2-OXOGLUTARATE ALDOLASE, MITOCHONDRIAL"/>
    <property type="match status" value="1"/>
</dbReference>
<dbReference type="GO" id="GO:0005829">
    <property type="term" value="C:cytosol"/>
    <property type="evidence" value="ECO:0007669"/>
    <property type="project" value="TreeGrafter"/>
</dbReference>
<dbReference type="RefSeq" id="WP_201916596.1">
    <property type="nucleotide sequence ID" value="NZ_BAABAX010000021.1"/>
</dbReference>
<dbReference type="SMART" id="SM01130">
    <property type="entry name" value="DHDPS"/>
    <property type="match status" value="1"/>
</dbReference>
<comment type="caution">
    <text evidence="12">Was originally thought to be a dihydrodipicolinate synthase (DHDPS), catalyzing the condensation of (S)-aspartate-beta-semialdehyde [(S)-ASA] and pyruvate to dihydrodipicolinate (DHDP). However, it was shown in E.coli that the product of the enzymatic reaction is not dihydrodipicolinate but in fact (4S)-4-hydroxy-2,3,4,5-tetrahydro-(2S)-dipicolinic acid (HTPA), and that the consecutive dehydration reaction leading to DHDP is not spontaneous but catalyzed by DapB.</text>
</comment>
<protein>
    <recommendedName>
        <fullName evidence="4 12">4-hydroxy-tetrahydrodipicolinate synthase</fullName>
        <shortName evidence="12">HTPA synthase</shortName>
        <ecNumber evidence="4 12">4.3.3.7</ecNumber>
    </recommendedName>
</protein>
<reference evidence="16" key="1">
    <citation type="submission" date="2021-01" db="EMBL/GenBank/DDBJ databases">
        <authorList>
            <person name="Zhong Y.L."/>
        </authorList>
    </citation>
    <scope>NUCLEOTIDE SEQUENCE</scope>
    <source>
        <strain evidence="16">KCTC 23302</strain>
    </source>
</reference>
<dbReference type="Proteomes" id="UP000651057">
    <property type="component" value="Unassembled WGS sequence"/>
</dbReference>
<comment type="subcellular location">
    <subcellularLocation>
        <location evidence="12">Cytoplasm</location>
    </subcellularLocation>
</comment>
<evidence type="ECO:0000256" key="10">
    <source>
        <dbReference type="ARBA" id="ARBA00023270"/>
    </source>
</evidence>
<comment type="caution">
    <text evidence="16">The sequence shown here is derived from an EMBL/GenBank/DDBJ whole genome shotgun (WGS) entry which is preliminary data.</text>
</comment>
<comment type="function">
    <text evidence="1 12">Catalyzes the condensation of (S)-aspartate-beta-semialdehyde [(S)-ASA] and pyruvate to 4-hydroxy-tetrahydrodipicolinate (HTPA).</text>
</comment>
<evidence type="ECO:0000256" key="15">
    <source>
        <dbReference type="PIRSR" id="PIRSR001365-2"/>
    </source>
</evidence>
<feature type="binding site" evidence="12 15">
    <location>
        <position position="48"/>
    </location>
    <ligand>
        <name>pyruvate</name>
        <dbReference type="ChEBI" id="CHEBI:15361"/>
    </ligand>
</feature>
<keyword evidence="5 12" id="KW-0963">Cytoplasm</keyword>
<evidence type="ECO:0000256" key="5">
    <source>
        <dbReference type="ARBA" id="ARBA00022490"/>
    </source>
</evidence>
<dbReference type="PIRSF" id="PIRSF001365">
    <property type="entry name" value="DHDPS"/>
    <property type="match status" value="1"/>
</dbReference>
<dbReference type="InterPro" id="IPR013785">
    <property type="entry name" value="Aldolase_TIM"/>
</dbReference>
<dbReference type="GO" id="GO:0009089">
    <property type="term" value="P:lysine biosynthetic process via diaminopimelate"/>
    <property type="evidence" value="ECO:0007669"/>
    <property type="project" value="UniProtKB-UniRule"/>
</dbReference>
<dbReference type="CDD" id="cd00950">
    <property type="entry name" value="DHDPS"/>
    <property type="match status" value="1"/>
</dbReference>
<evidence type="ECO:0000256" key="9">
    <source>
        <dbReference type="ARBA" id="ARBA00023239"/>
    </source>
</evidence>
<dbReference type="PRINTS" id="PR00146">
    <property type="entry name" value="DHPICSNTHASE"/>
</dbReference>